<evidence type="ECO:0008006" key="6">
    <source>
        <dbReference type="Google" id="ProtNLM"/>
    </source>
</evidence>
<dbReference type="Pfam" id="PF08486">
    <property type="entry name" value="SpoIID"/>
    <property type="match status" value="1"/>
</dbReference>
<feature type="domain" description="Sporulation stage II protein D amidase enhancer LytB N-terminal" evidence="2">
    <location>
        <begin position="448"/>
        <end position="541"/>
    </location>
</feature>
<proteinExistence type="predicted"/>
<organism evidence="4 5">
    <name type="scientific">Candidatus Magasanikbacteria bacterium RIFCSPLOWO2_01_FULL_40_15</name>
    <dbReference type="NCBI Taxonomy" id="1798686"/>
    <lineage>
        <taxon>Bacteria</taxon>
        <taxon>Candidatus Magasanikiibacteriota</taxon>
    </lineage>
</organism>
<dbReference type="InterPro" id="IPR013783">
    <property type="entry name" value="Ig-like_fold"/>
</dbReference>
<name>A0A1F6N3P7_9BACT</name>
<evidence type="ECO:0000313" key="5">
    <source>
        <dbReference type="Proteomes" id="UP000177040"/>
    </source>
</evidence>
<dbReference type="EMBL" id="MFQH01000014">
    <property type="protein sequence ID" value="OGH78293.1"/>
    <property type="molecule type" value="Genomic_DNA"/>
</dbReference>
<protein>
    <recommendedName>
        <fullName evidence="6">Sporulation stage II protein D amidase enhancer LytB N-terminal domain-containing protein</fullName>
    </recommendedName>
</protein>
<comment type="caution">
    <text evidence="4">The sequence shown here is derived from an EMBL/GenBank/DDBJ whole genome shotgun (WGS) entry which is preliminary data.</text>
</comment>
<dbReference type="GO" id="GO:0030435">
    <property type="term" value="P:sporulation resulting in formation of a cellular spore"/>
    <property type="evidence" value="ECO:0007669"/>
    <property type="project" value="InterPro"/>
</dbReference>
<dbReference type="AlphaFoldDB" id="A0A1F6N3P7"/>
<evidence type="ECO:0000313" key="4">
    <source>
        <dbReference type="EMBL" id="OGH78293.1"/>
    </source>
</evidence>
<feature type="signal peptide" evidence="1">
    <location>
        <begin position="1"/>
        <end position="29"/>
    </location>
</feature>
<feature type="domain" description="Nbr1 FW" evidence="3">
    <location>
        <begin position="61"/>
        <end position="168"/>
    </location>
</feature>
<dbReference type="Pfam" id="PF16158">
    <property type="entry name" value="N_BRCA1_IG"/>
    <property type="match status" value="1"/>
</dbReference>
<evidence type="ECO:0000259" key="2">
    <source>
        <dbReference type="Pfam" id="PF08486"/>
    </source>
</evidence>
<dbReference type="InterPro" id="IPR013693">
    <property type="entry name" value="SpoIID/LytB_N"/>
</dbReference>
<dbReference type="InterPro" id="IPR032350">
    <property type="entry name" value="Nbr1_FW"/>
</dbReference>
<accession>A0A1F6N3P7</accession>
<feature type="chain" id="PRO_5009525700" description="Sporulation stage II protein D amidase enhancer LytB N-terminal domain-containing protein" evidence="1">
    <location>
        <begin position="30"/>
        <end position="627"/>
    </location>
</feature>
<keyword evidence="1" id="KW-0732">Signal</keyword>
<evidence type="ECO:0000259" key="3">
    <source>
        <dbReference type="Pfam" id="PF16158"/>
    </source>
</evidence>
<dbReference type="NCBIfam" id="TIGR02669">
    <property type="entry name" value="SpoIID_LytB"/>
    <property type="match status" value="1"/>
</dbReference>
<dbReference type="InterPro" id="IPR013486">
    <property type="entry name" value="SpoIID/LytB"/>
</dbReference>
<dbReference type="Gene3D" id="2.60.40.10">
    <property type="entry name" value="Immunoglobulins"/>
    <property type="match status" value="1"/>
</dbReference>
<reference evidence="4 5" key="1">
    <citation type="journal article" date="2016" name="Nat. Commun.">
        <title>Thousands of microbial genomes shed light on interconnected biogeochemical processes in an aquifer system.</title>
        <authorList>
            <person name="Anantharaman K."/>
            <person name="Brown C.T."/>
            <person name="Hug L.A."/>
            <person name="Sharon I."/>
            <person name="Castelle C.J."/>
            <person name="Probst A.J."/>
            <person name="Thomas B.C."/>
            <person name="Singh A."/>
            <person name="Wilkins M.J."/>
            <person name="Karaoz U."/>
            <person name="Brodie E.L."/>
            <person name="Williams K.H."/>
            <person name="Hubbard S.S."/>
            <person name="Banfield J.F."/>
        </authorList>
    </citation>
    <scope>NUCLEOTIDE SEQUENCE [LARGE SCALE GENOMIC DNA]</scope>
</reference>
<gene>
    <name evidence="4" type="ORF">A2983_04020</name>
</gene>
<sequence length="627" mass="70628">MLLKNHKKLSIFFLFFVSSFFSSPSMVLAVPIVKSSIPIVIVKDSNYSAKFISQNDTDPIEISVGESKTVTFTFKNTGKTTWDSSGQRFISAYTMEPRNRSSVFANKDWISSKQTTRVVGKVKPGAIGILNITFNAPTKVGEYTEKFYLASENNTWIKGGYFFVKIKVTEKNNTTNEIKNNPLMENPLTVSETVNRIFLNPKQIIAIGGEPITIRLGYQNIGKASWNNYTIESRGPANIADGTWQTRTQVLKKDIAVSPNDFLRDTFVLRAPTKIGIYQISLTVIFNGNQTATISIPITVTNDAPPNYQEFFPSDVTPPPSTVYDFLNEDPRLPIEPRIRVGVWKDPTKNTVRFISADDDYQIYGGAEWLGVLARSTPATLTFNNGIYTINSDLFSTSSNQYLRLVPSSTEHAIFTLTNFDRPYSGRPGRNFNRYRGVLELRQAQDQNNSLYAINELTFEDYMSGIGENSNTAPIEYLKAQTVAQRTYAYYTQQNTNKHDSRNFDVVAHTGDQLYLGVENESAMPRFLDAVTATRGLMVTYNNDVVVTPYFGNTDGRTRSWAEVWGGNKPWLVSVPATYDARDGKKLFGHGVGMSQRDAAYRAEEEGLDWVQLIKYYYSGVELHKIY</sequence>
<dbReference type="Proteomes" id="UP000177040">
    <property type="component" value="Unassembled WGS sequence"/>
</dbReference>
<evidence type="ECO:0000256" key="1">
    <source>
        <dbReference type="SAM" id="SignalP"/>
    </source>
</evidence>